<reference evidence="2 3" key="1">
    <citation type="submission" date="2019-06" db="EMBL/GenBank/DDBJ databases">
        <title>Draft genome sequence of Clostridium diolis DSM 15410.</title>
        <authorList>
            <person name="Kobayashi H."/>
            <person name="Tanizawa Y."/>
            <person name="Tohno M."/>
        </authorList>
    </citation>
    <scope>NUCLEOTIDE SEQUENCE [LARGE SCALE GENOMIC DNA]</scope>
    <source>
        <strain evidence="2 3">DSM 15410</strain>
    </source>
</reference>
<keyword evidence="3" id="KW-1185">Reference proteome</keyword>
<gene>
    <name evidence="2" type="ORF">CDIOL_41330</name>
</gene>
<accession>A0AAV3W5A0</accession>
<evidence type="ECO:0000313" key="2">
    <source>
        <dbReference type="EMBL" id="GEA33210.1"/>
    </source>
</evidence>
<dbReference type="Proteomes" id="UP000325212">
    <property type="component" value="Unassembled WGS sequence"/>
</dbReference>
<keyword evidence="1" id="KW-0812">Transmembrane</keyword>
<proteinExistence type="predicted"/>
<organism evidence="2 3">
    <name type="scientific">Clostridium diolis</name>
    <dbReference type="NCBI Taxonomy" id="223919"/>
    <lineage>
        <taxon>Bacteria</taxon>
        <taxon>Bacillati</taxon>
        <taxon>Bacillota</taxon>
        <taxon>Clostridia</taxon>
        <taxon>Eubacteriales</taxon>
        <taxon>Clostridiaceae</taxon>
        <taxon>Clostridium</taxon>
    </lineage>
</organism>
<comment type="caution">
    <text evidence="2">The sequence shown here is derived from an EMBL/GenBank/DDBJ whole genome shotgun (WGS) entry which is preliminary data.</text>
</comment>
<keyword evidence="1" id="KW-1133">Transmembrane helix</keyword>
<evidence type="ECO:0000313" key="3">
    <source>
        <dbReference type="Proteomes" id="UP000325212"/>
    </source>
</evidence>
<keyword evidence="1" id="KW-0472">Membrane</keyword>
<name>A0AAV3W5A0_9CLOT</name>
<sequence>MLNGKKAIPPSKFFNQCVFTTVPCKISCPRNPMDAKLKPKTKDIKKFIMLLNLHRVIVSIPQIIIIVYASPPNSLEGTGLNAFLGSLGDILLAYHPIL</sequence>
<dbReference type="EMBL" id="BJLA01000019">
    <property type="protein sequence ID" value="GEA33210.1"/>
    <property type="molecule type" value="Genomic_DNA"/>
</dbReference>
<evidence type="ECO:0000256" key="1">
    <source>
        <dbReference type="SAM" id="Phobius"/>
    </source>
</evidence>
<dbReference type="AlphaFoldDB" id="A0AAV3W5A0"/>
<protein>
    <submittedName>
        <fullName evidence="2">Uncharacterized protein</fullName>
    </submittedName>
</protein>
<feature type="transmembrane region" description="Helical" evidence="1">
    <location>
        <begin position="47"/>
        <end position="68"/>
    </location>
</feature>